<keyword evidence="4 7" id="KW-0378">Hydrolase</keyword>
<name>A0A0B6YII2_9EUPU</name>
<evidence type="ECO:0000256" key="3">
    <source>
        <dbReference type="ARBA" id="ARBA00022490"/>
    </source>
</evidence>
<reference evidence="9" key="1">
    <citation type="submission" date="2014-12" db="EMBL/GenBank/DDBJ databases">
        <title>Insight into the proteome of Arion vulgaris.</title>
        <authorList>
            <person name="Aradska J."/>
            <person name="Bulat T."/>
            <person name="Smidak R."/>
            <person name="Sarate P."/>
            <person name="Gangsoo J."/>
            <person name="Sialana F."/>
            <person name="Bilban M."/>
            <person name="Lubec G."/>
        </authorList>
    </citation>
    <scope>NUCLEOTIDE SEQUENCE</scope>
    <source>
        <tissue evidence="9">Skin</tissue>
    </source>
</reference>
<comment type="similarity">
    <text evidence="2 7">Belongs to the low molecular weight phosphotyrosine protein phosphatase family.</text>
</comment>
<dbReference type="InterPro" id="IPR002115">
    <property type="entry name" value="Tyr_Pase_low_mol_wt_mml"/>
</dbReference>
<dbReference type="EMBL" id="HACG01009163">
    <property type="protein sequence ID" value="CEK56028.1"/>
    <property type="molecule type" value="Transcribed_RNA"/>
</dbReference>
<evidence type="ECO:0000313" key="9">
    <source>
        <dbReference type="EMBL" id="CEK56028.1"/>
    </source>
</evidence>
<evidence type="ECO:0000256" key="6">
    <source>
        <dbReference type="PIRSR" id="PIRSR617867-1"/>
    </source>
</evidence>
<comment type="catalytic activity">
    <reaction evidence="7">
        <text>O-phospho-L-tyrosyl-[protein] + H2O = L-tyrosyl-[protein] + phosphate</text>
        <dbReference type="Rhea" id="RHEA:10684"/>
        <dbReference type="Rhea" id="RHEA-COMP:10136"/>
        <dbReference type="Rhea" id="RHEA-COMP:20101"/>
        <dbReference type="ChEBI" id="CHEBI:15377"/>
        <dbReference type="ChEBI" id="CHEBI:43474"/>
        <dbReference type="ChEBI" id="CHEBI:46858"/>
        <dbReference type="ChEBI" id="CHEBI:61978"/>
        <dbReference type="EC" id="3.1.3.48"/>
    </reaction>
</comment>
<dbReference type="InterPro" id="IPR023485">
    <property type="entry name" value="Ptyr_pPase"/>
</dbReference>
<dbReference type="GO" id="GO:0005737">
    <property type="term" value="C:cytoplasm"/>
    <property type="evidence" value="ECO:0007669"/>
    <property type="project" value="UniProtKB-SubCell"/>
</dbReference>
<dbReference type="Pfam" id="PF01451">
    <property type="entry name" value="LMWPc"/>
    <property type="match status" value="1"/>
</dbReference>
<protein>
    <recommendedName>
        <fullName evidence="7">Low molecular weight phosphotyrosine protein phosphatase</fullName>
        <shortName evidence="7">LMW-PTP</shortName>
        <shortName evidence="7">LMW-PTPase</shortName>
        <ecNumber evidence="7">3.1.3.2</ecNumber>
        <ecNumber evidence="7">3.1.3.48</ecNumber>
    </recommendedName>
    <alternativeName>
        <fullName evidence="7">Low molecular weight cytosolic acid phosphatase</fullName>
    </alternativeName>
</protein>
<dbReference type="PRINTS" id="PR00719">
    <property type="entry name" value="LMWPTPASE"/>
</dbReference>
<feature type="non-terminal residue" evidence="9">
    <location>
        <position position="1"/>
    </location>
</feature>
<dbReference type="CDD" id="cd16343">
    <property type="entry name" value="LMWPTP"/>
    <property type="match status" value="1"/>
</dbReference>
<evidence type="ECO:0000256" key="7">
    <source>
        <dbReference type="RuleBase" id="RU368115"/>
    </source>
</evidence>
<dbReference type="GO" id="GO:0003993">
    <property type="term" value="F:acid phosphatase activity"/>
    <property type="evidence" value="ECO:0007669"/>
    <property type="project" value="UniProtKB-UniRule"/>
</dbReference>
<dbReference type="SMART" id="SM00226">
    <property type="entry name" value="LMWPc"/>
    <property type="match status" value="1"/>
</dbReference>
<comment type="catalytic activity">
    <reaction evidence="7">
        <text>a phosphate monoester + H2O = an alcohol + phosphate</text>
        <dbReference type="Rhea" id="RHEA:15017"/>
        <dbReference type="ChEBI" id="CHEBI:15377"/>
        <dbReference type="ChEBI" id="CHEBI:30879"/>
        <dbReference type="ChEBI" id="CHEBI:43474"/>
        <dbReference type="ChEBI" id="CHEBI:67140"/>
        <dbReference type="EC" id="3.1.3.2"/>
    </reaction>
</comment>
<organism evidence="9">
    <name type="scientific">Arion vulgaris</name>
    <dbReference type="NCBI Taxonomy" id="1028688"/>
    <lineage>
        <taxon>Eukaryota</taxon>
        <taxon>Metazoa</taxon>
        <taxon>Spiralia</taxon>
        <taxon>Lophotrochozoa</taxon>
        <taxon>Mollusca</taxon>
        <taxon>Gastropoda</taxon>
        <taxon>Heterobranchia</taxon>
        <taxon>Euthyneura</taxon>
        <taxon>Panpulmonata</taxon>
        <taxon>Eupulmonata</taxon>
        <taxon>Stylommatophora</taxon>
        <taxon>Helicina</taxon>
        <taxon>Arionoidea</taxon>
        <taxon>Arionidae</taxon>
        <taxon>Arion</taxon>
    </lineage>
</organism>
<dbReference type="AlphaFoldDB" id="A0A0B6YII2"/>
<sequence>VDSAGHGKWHLGEKPEQRTLQVLKEHGITGYTHTARLITLEDFHKYDYILVMDDYNLRSLNAMKPPGSKCRIQTLGSFDPLGFKTIHDPYFGDCIQDYEEVFEQCHRCCKRFLEQVNVL</sequence>
<evidence type="ECO:0000256" key="2">
    <source>
        <dbReference type="ARBA" id="ARBA00011063"/>
    </source>
</evidence>
<dbReference type="EC" id="3.1.3.2" evidence="7"/>
<dbReference type="Gene3D" id="3.40.50.2300">
    <property type="match status" value="1"/>
</dbReference>
<feature type="domain" description="Phosphotyrosine protein phosphatase I" evidence="8">
    <location>
        <begin position="1"/>
        <end position="115"/>
    </location>
</feature>
<evidence type="ECO:0000256" key="5">
    <source>
        <dbReference type="ARBA" id="ARBA00022912"/>
    </source>
</evidence>
<dbReference type="SUPFAM" id="SSF52788">
    <property type="entry name" value="Phosphotyrosine protein phosphatases I"/>
    <property type="match status" value="1"/>
</dbReference>
<keyword evidence="3 7" id="KW-0963">Cytoplasm</keyword>
<proteinExistence type="inferred from homology"/>
<dbReference type="PRINTS" id="PR00720">
    <property type="entry name" value="MAMMALPTPASE"/>
</dbReference>
<evidence type="ECO:0000256" key="4">
    <source>
        <dbReference type="ARBA" id="ARBA00022801"/>
    </source>
</evidence>
<evidence type="ECO:0000259" key="8">
    <source>
        <dbReference type="SMART" id="SM00226"/>
    </source>
</evidence>
<dbReference type="InterPro" id="IPR036196">
    <property type="entry name" value="Ptyr_pPase_sf"/>
</dbReference>
<feature type="active site" description="Proton donor" evidence="6">
    <location>
        <position position="88"/>
    </location>
</feature>
<dbReference type="PANTHER" id="PTHR11717">
    <property type="entry name" value="LOW MOLECULAR WEIGHT PROTEIN TYROSINE PHOSPHATASE"/>
    <property type="match status" value="1"/>
</dbReference>
<dbReference type="PANTHER" id="PTHR11717:SF7">
    <property type="entry name" value="LOW MOLECULAR WEIGHT PHOSPHOTYROSINE PROTEIN PHOSPHATASE"/>
    <property type="match status" value="1"/>
</dbReference>
<gene>
    <name evidence="9" type="primary">ORF26612</name>
</gene>
<accession>A0A0B6YII2</accession>
<dbReference type="InterPro" id="IPR017867">
    <property type="entry name" value="Tyr_phospatase_low_mol_wt"/>
</dbReference>
<dbReference type="GO" id="GO:0004726">
    <property type="term" value="F:non-membrane spanning protein tyrosine phosphatase activity"/>
    <property type="evidence" value="ECO:0007669"/>
    <property type="project" value="InterPro"/>
</dbReference>
<dbReference type="InterPro" id="IPR050438">
    <property type="entry name" value="LMW_PTPase"/>
</dbReference>
<evidence type="ECO:0000256" key="1">
    <source>
        <dbReference type="ARBA" id="ARBA00004496"/>
    </source>
</evidence>
<keyword evidence="5 7" id="KW-0904">Protein phosphatase</keyword>
<dbReference type="EC" id="3.1.3.48" evidence="7"/>
<comment type="subcellular location">
    <subcellularLocation>
        <location evidence="1 7">Cytoplasm</location>
    </subcellularLocation>
</comment>
<comment type="function">
    <text evidence="7">Acts on tyrosine phosphorylated proteins, low-MW aryl phosphates and natural and synthetic acyl phosphates.</text>
</comment>